<organism evidence="2 3">
    <name type="scientific">Coccomyxa subellipsoidea (strain C-169)</name>
    <name type="common">Green microalga</name>
    <dbReference type="NCBI Taxonomy" id="574566"/>
    <lineage>
        <taxon>Eukaryota</taxon>
        <taxon>Viridiplantae</taxon>
        <taxon>Chlorophyta</taxon>
        <taxon>core chlorophytes</taxon>
        <taxon>Trebouxiophyceae</taxon>
        <taxon>Trebouxiophyceae incertae sedis</taxon>
        <taxon>Coccomyxaceae</taxon>
        <taxon>Coccomyxa</taxon>
        <taxon>Coccomyxa subellipsoidea</taxon>
    </lineage>
</organism>
<reference evidence="2 3" key="1">
    <citation type="journal article" date="2012" name="Genome Biol.">
        <title>The genome of the polar eukaryotic microalga coccomyxa subellipsoidea reveals traits of cold adaptation.</title>
        <authorList>
            <person name="Blanc G."/>
            <person name="Agarkova I."/>
            <person name="Grimwood J."/>
            <person name="Kuo A."/>
            <person name="Brueggeman A."/>
            <person name="Dunigan D."/>
            <person name="Gurnon J."/>
            <person name="Ladunga I."/>
            <person name="Lindquist E."/>
            <person name="Lucas S."/>
            <person name="Pangilinan J."/>
            <person name="Proschold T."/>
            <person name="Salamov A."/>
            <person name="Schmutz J."/>
            <person name="Weeks D."/>
            <person name="Yamada T."/>
            <person name="Claverie J.M."/>
            <person name="Grigoriev I."/>
            <person name="Van Etten J."/>
            <person name="Lomsadze A."/>
            <person name="Borodovsky M."/>
        </authorList>
    </citation>
    <scope>NUCLEOTIDE SEQUENCE [LARGE SCALE GENOMIC DNA]</scope>
    <source>
        <strain evidence="2 3">C-169</strain>
    </source>
</reference>
<accession>I0YMG5</accession>
<dbReference type="RefSeq" id="XP_005644128.1">
    <property type="nucleotide sequence ID" value="XM_005644071.1"/>
</dbReference>
<sequence length="71" mass="7197">MARVRGGSGWGAGTFAGGDGSRQPSETELEYAEFQTACGAGSCTVAAAWQPPVATQQQGAYFAKVAKKLAG</sequence>
<keyword evidence="3" id="KW-1185">Reference proteome</keyword>
<dbReference type="KEGG" id="csl:COCSUDRAFT_58333"/>
<dbReference type="Proteomes" id="UP000007264">
    <property type="component" value="Unassembled WGS sequence"/>
</dbReference>
<feature type="compositionally biased region" description="Gly residues" evidence="1">
    <location>
        <begin position="1"/>
        <end position="20"/>
    </location>
</feature>
<feature type="region of interest" description="Disordered" evidence="1">
    <location>
        <begin position="1"/>
        <end position="28"/>
    </location>
</feature>
<proteinExistence type="predicted"/>
<gene>
    <name evidence="2" type="ORF">COCSUDRAFT_58333</name>
</gene>
<evidence type="ECO:0000313" key="2">
    <source>
        <dbReference type="EMBL" id="EIE19584.1"/>
    </source>
</evidence>
<dbReference type="InterPro" id="IPR029039">
    <property type="entry name" value="Flavoprotein-like_sf"/>
</dbReference>
<comment type="caution">
    <text evidence="2">The sequence shown here is derived from an EMBL/GenBank/DDBJ whole genome shotgun (WGS) entry which is preliminary data.</text>
</comment>
<evidence type="ECO:0000313" key="3">
    <source>
        <dbReference type="Proteomes" id="UP000007264"/>
    </source>
</evidence>
<dbReference type="Gene3D" id="3.40.50.360">
    <property type="match status" value="1"/>
</dbReference>
<name>I0YMG5_COCSC</name>
<evidence type="ECO:0000256" key="1">
    <source>
        <dbReference type="SAM" id="MobiDB-lite"/>
    </source>
</evidence>
<dbReference type="AlphaFoldDB" id="I0YMG5"/>
<dbReference type="GeneID" id="17037556"/>
<protein>
    <submittedName>
        <fullName evidence="2">Uncharacterized protein</fullName>
    </submittedName>
</protein>
<dbReference type="EMBL" id="AGSI01000018">
    <property type="protein sequence ID" value="EIE19584.1"/>
    <property type="molecule type" value="Genomic_DNA"/>
</dbReference>